<protein>
    <submittedName>
        <fullName evidence="2">TIGR03084 family metal-binding protein</fullName>
    </submittedName>
</protein>
<dbReference type="InterPro" id="IPR017518">
    <property type="entry name" value="CHP03084"/>
</dbReference>
<evidence type="ECO:0000313" key="3">
    <source>
        <dbReference type="Proteomes" id="UP001595629"/>
    </source>
</evidence>
<dbReference type="NCBIfam" id="TIGR03083">
    <property type="entry name" value="maleylpyruvate isomerase family mycothiol-dependent enzyme"/>
    <property type="match status" value="1"/>
</dbReference>
<dbReference type="NCBIfam" id="TIGR03084">
    <property type="entry name" value="TIGR03084 family metal-binding protein"/>
    <property type="match status" value="1"/>
</dbReference>
<dbReference type="Proteomes" id="UP001595629">
    <property type="component" value="Unassembled WGS sequence"/>
</dbReference>
<proteinExistence type="predicted"/>
<reference evidence="3" key="1">
    <citation type="journal article" date="2019" name="Int. J. Syst. Evol. Microbiol.">
        <title>The Global Catalogue of Microorganisms (GCM) 10K type strain sequencing project: providing services to taxonomists for standard genome sequencing and annotation.</title>
        <authorList>
            <consortium name="The Broad Institute Genomics Platform"/>
            <consortium name="The Broad Institute Genome Sequencing Center for Infectious Disease"/>
            <person name="Wu L."/>
            <person name="Ma J."/>
        </authorList>
    </citation>
    <scope>NUCLEOTIDE SEQUENCE [LARGE SCALE GENOMIC DNA]</scope>
    <source>
        <strain evidence="3">KCTC 42911</strain>
    </source>
</reference>
<dbReference type="EMBL" id="JBHRXI010000010">
    <property type="protein sequence ID" value="MFC3614475.1"/>
    <property type="molecule type" value="Genomic_DNA"/>
</dbReference>
<evidence type="ECO:0000313" key="2">
    <source>
        <dbReference type="EMBL" id="MFC3614475.1"/>
    </source>
</evidence>
<dbReference type="InterPro" id="IPR034660">
    <property type="entry name" value="DinB/YfiT-like"/>
</dbReference>
<name>A0ABV7TGN2_9RHOB</name>
<sequence length="262" mass="29038">MEQAHDFLEESEALYAVLADVSGEAWDRPTQFKGWTLNDVLVHLHFWNQMAELSRSDQAALQGRLARTVAGIQREGIRATENAMIPERGEALREAWRAFYTRMGQDWEALDPKMRVKWVGPDMSVRSSITARQMETWAHGQEVFDSLGVDREESDRIRNVVVLGVNTFGWSFKVNGRDVPETMPLLELTAPSGAVWTYGEPGKDRIAGSAVEFAQVVAQTRNIADTGLTVEGPVATEWMAIAQCFAGGAETPPPPGARHKVA</sequence>
<dbReference type="Pfam" id="PF11716">
    <property type="entry name" value="MDMPI_N"/>
    <property type="match status" value="1"/>
</dbReference>
<dbReference type="Gene3D" id="1.20.120.450">
    <property type="entry name" value="dinb family like domain"/>
    <property type="match status" value="1"/>
</dbReference>
<keyword evidence="3" id="KW-1185">Reference proteome</keyword>
<feature type="domain" description="Mycothiol-dependent maleylpyruvate isomerase metal-binding" evidence="1">
    <location>
        <begin position="8"/>
        <end position="143"/>
    </location>
</feature>
<evidence type="ECO:0000259" key="1">
    <source>
        <dbReference type="Pfam" id="PF11716"/>
    </source>
</evidence>
<dbReference type="InterPro" id="IPR024344">
    <property type="entry name" value="MDMPI_metal-binding"/>
</dbReference>
<accession>A0ABV7TGN2</accession>
<dbReference type="RefSeq" id="WP_386735732.1">
    <property type="nucleotide sequence ID" value="NZ_JBHRXI010000010.1"/>
</dbReference>
<gene>
    <name evidence="2" type="ORF">ACFORG_11935</name>
</gene>
<organism evidence="2 3">
    <name type="scientific">Lutimaribacter marinistellae</name>
    <dbReference type="NCBI Taxonomy" id="1820329"/>
    <lineage>
        <taxon>Bacteria</taxon>
        <taxon>Pseudomonadati</taxon>
        <taxon>Pseudomonadota</taxon>
        <taxon>Alphaproteobacteria</taxon>
        <taxon>Rhodobacterales</taxon>
        <taxon>Roseobacteraceae</taxon>
        <taxon>Lutimaribacter</taxon>
    </lineage>
</organism>
<dbReference type="SUPFAM" id="SSF109854">
    <property type="entry name" value="DinB/YfiT-like putative metalloenzymes"/>
    <property type="match status" value="1"/>
</dbReference>
<dbReference type="InterPro" id="IPR017517">
    <property type="entry name" value="Maleyloyr_isom"/>
</dbReference>
<comment type="caution">
    <text evidence="2">The sequence shown here is derived from an EMBL/GenBank/DDBJ whole genome shotgun (WGS) entry which is preliminary data.</text>
</comment>